<name>A0A1G9RPW7_9FIRM</name>
<dbReference type="STRING" id="1121325.SAMN04515677_10765"/>
<organism evidence="1 2">
    <name type="scientific">Romboutsia lituseburensis DSM 797</name>
    <dbReference type="NCBI Taxonomy" id="1121325"/>
    <lineage>
        <taxon>Bacteria</taxon>
        <taxon>Bacillati</taxon>
        <taxon>Bacillota</taxon>
        <taxon>Clostridia</taxon>
        <taxon>Peptostreptococcales</taxon>
        <taxon>Peptostreptococcaceae</taxon>
        <taxon>Romboutsia</taxon>
    </lineage>
</organism>
<sequence>MNLVGIENITPYEGVTEFKVYKYDDEIDLGNKDLFVCDLKVVILKVNQAYVDRLGKSNDALALVTNLNSNVNKESITDDIKEFIFNEIYEIDLEKENIDVMFI</sequence>
<proteinExistence type="predicted"/>
<accession>A0A1G9RPW7</accession>
<evidence type="ECO:0000313" key="1">
    <source>
        <dbReference type="EMBL" id="SDM24495.1"/>
    </source>
</evidence>
<dbReference type="RefSeq" id="WP_092726855.1">
    <property type="nucleotide sequence ID" value="NZ_FNGW01000007.1"/>
</dbReference>
<reference evidence="1 2" key="1">
    <citation type="submission" date="2016-10" db="EMBL/GenBank/DDBJ databases">
        <authorList>
            <person name="de Groot N.N."/>
        </authorList>
    </citation>
    <scope>NUCLEOTIDE SEQUENCE [LARGE SCALE GENOMIC DNA]</scope>
    <source>
        <strain evidence="1 2">DSM 797</strain>
    </source>
</reference>
<dbReference type="AlphaFoldDB" id="A0A1G9RPW7"/>
<protein>
    <submittedName>
        <fullName evidence="1">Uncharacterized protein</fullName>
    </submittedName>
</protein>
<evidence type="ECO:0000313" key="2">
    <source>
        <dbReference type="Proteomes" id="UP000199068"/>
    </source>
</evidence>
<keyword evidence="2" id="KW-1185">Reference proteome</keyword>
<dbReference type="EMBL" id="FNGW01000007">
    <property type="protein sequence ID" value="SDM24495.1"/>
    <property type="molecule type" value="Genomic_DNA"/>
</dbReference>
<gene>
    <name evidence="1" type="ORF">SAMN04515677_10765</name>
</gene>
<dbReference type="Proteomes" id="UP000199068">
    <property type="component" value="Unassembled WGS sequence"/>
</dbReference>